<dbReference type="GO" id="GO:0016567">
    <property type="term" value="P:protein ubiquitination"/>
    <property type="evidence" value="ECO:0007669"/>
    <property type="project" value="UniProtKB-UniPathway"/>
</dbReference>
<gene>
    <name evidence="11" type="ORF">Catovirus_2_309</name>
</gene>
<proteinExistence type="predicted"/>
<sequence>MSSLNIKRINKEYESTISEKNSNILKVECDSSNITQWTAYIKGPDDTAYENGVFKLNISFPGNFPFVAPKVKFATKMFHPNVSSSGEICLDILKDQWSPALSVSKVLLSICSLLSDPNANDPLNGEVASIYKNNKSDFEKKVREYVEKYGEKKGFD</sequence>
<evidence type="ECO:0000256" key="1">
    <source>
        <dbReference type="ARBA" id="ARBA00004906"/>
    </source>
</evidence>
<dbReference type="FunFam" id="3.10.110.10:FF:000060">
    <property type="entry name" value="Ubiquitin conjugating enzyme (UbcB)"/>
    <property type="match status" value="1"/>
</dbReference>
<dbReference type="InterPro" id="IPR050113">
    <property type="entry name" value="Ub_conjugating_enzyme"/>
</dbReference>
<dbReference type="InterPro" id="IPR000608">
    <property type="entry name" value="UBC"/>
</dbReference>
<organism evidence="11">
    <name type="scientific">Catovirus CTV1</name>
    <dbReference type="NCBI Taxonomy" id="1977631"/>
    <lineage>
        <taxon>Viruses</taxon>
        <taxon>Varidnaviria</taxon>
        <taxon>Bamfordvirae</taxon>
        <taxon>Nucleocytoviricota</taxon>
        <taxon>Megaviricetes</taxon>
        <taxon>Imitervirales</taxon>
        <taxon>Mimiviridae</taxon>
        <taxon>Klosneuvirinae</taxon>
        <taxon>Catovirus</taxon>
    </lineage>
</organism>
<dbReference type="Gene3D" id="3.10.110.10">
    <property type="entry name" value="Ubiquitin Conjugating Enzyme"/>
    <property type="match status" value="1"/>
</dbReference>
<feature type="active site" description="Glycyl thioester intermediate" evidence="9">
    <location>
        <position position="89"/>
    </location>
</feature>
<dbReference type="GO" id="GO:0005524">
    <property type="term" value="F:ATP binding"/>
    <property type="evidence" value="ECO:0007669"/>
    <property type="project" value="UniProtKB-KW"/>
</dbReference>
<evidence type="ECO:0000256" key="3">
    <source>
        <dbReference type="ARBA" id="ARBA00022679"/>
    </source>
</evidence>
<name>A0A1V0SCB9_9VIRU</name>
<dbReference type="GO" id="GO:0061631">
    <property type="term" value="F:ubiquitin conjugating enzyme activity"/>
    <property type="evidence" value="ECO:0007669"/>
    <property type="project" value="UniProtKB-EC"/>
</dbReference>
<keyword evidence="3" id="KW-0808">Transferase</keyword>
<accession>A0A1V0SCB9</accession>
<reference evidence="11" key="1">
    <citation type="journal article" date="2017" name="Science">
        <title>Giant viruses with an expanded complement of translation system components.</title>
        <authorList>
            <person name="Schulz F."/>
            <person name="Yutin N."/>
            <person name="Ivanova N.N."/>
            <person name="Ortega D.R."/>
            <person name="Lee T.K."/>
            <person name="Vierheilig J."/>
            <person name="Daims H."/>
            <person name="Horn M."/>
            <person name="Wagner M."/>
            <person name="Jensen G.J."/>
            <person name="Kyrpides N.C."/>
            <person name="Koonin E.V."/>
            <person name="Woyke T."/>
        </authorList>
    </citation>
    <scope>NUCLEOTIDE SEQUENCE</scope>
    <source>
        <strain evidence="11">CTV1</strain>
    </source>
</reference>
<evidence type="ECO:0000259" key="10">
    <source>
        <dbReference type="PROSITE" id="PS50127"/>
    </source>
</evidence>
<evidence type="ECO:0000256" key="8">
    <source>
        <dbReference type="ARBA" id="ARBA00031729"/>
    </source>
</evidence>
<comment type="pathway">
    <text evidence="1">Protein modification; protein ubiquitination.</text>
</comment>
<dbReference type="EMBL" id="KY684084">
    <property type="protein sequence ID" value="ARF09360.1"/>
    <property type="molecule type" value="Genomic_DNA"/>
</dbReference>
<evidence type="ECO:0000256" key="7">
    <source>
        <dbReference type="ARBA" id="ARBA00030012"/>
    </source>
</evidence>
<dbReference type="SMART" id="SM00212">
    <property type="entry name" value="UBCc"/>
    <property type="match status" value="1"/>
</dbReference>
<evidence type="ECO:0000256" key="5">
    <source>
        <dbReference type="ARBA" id="ARBA00022786"/>
    </source>
</evidence>
<protein>
    <recommendedName>
        <fullName evidence="2">E2 ubiquitin-conjugating enzyme</fullName>
        <ecNumber evidence="2">2.3.2.23</ecNumber>
    </recommendedName>
    <alternativeName>
        <fullName evidence="8">Ubiquitin carrier protein</fullName>
    </alternativeName>
    <alternativeName>
        <fullName evidence="7">Ubiquitin-protein ligase</fullName>
    </alternativeName>
</protein>
<evidence type="ECO:0000256" key="2">
    <source>
        <dbReference type="ARBA" id="ARBA00012486"/>
    </source>
</evidence>
<dbReference type="SUPFAM" id="SSF54495">
    <property type="entry name" value="UBC-like"/>
    <property type="match status" value="1"/>
</dbReference>
<keyword evidence="4" id="KW-0547">Nucleotide-binding</keyword>
<dbReference type="PANTHER" id="PTHR24067">
    <property type="entry name" value="UBIQUITIN-CONJUGATING ENZYME E2"/>
    <property type="match status" value="1"/>
</dbReference>
<dbReference type="InterPro" id="IPR023313">
    <property type="entry name" value="UBQ-conjugating_AS"/>
</dbReference>
<keyword evidence="5" id="KW-0833">Ubl conjugation pathway</keyword>
<dbReference type="Pfam" id="PF00179">
    <property type="entry name" value="UQ_con"/>
    <property type="match status" value="1"/>
</dbReference>
<dbReference type="EC" id="2.3.2.23" evidence="2"/>
<dbReference type="UniPathway" id="UPA00143"/>
<keyword evidence="6" id="KW-0067">ATP-binding</keyword>
<evidence type="ECO:0000313" key="11">
    <source>
        <dbReference type="EMBL" id="ARF09360.1"/>
    </source>
</evidence>
<dbReference type="PROSITE" id="PS00183">
    <property type="entry name" value="UBC_1"/>
    <property type="match status" value="1"/>
</dbReference>
<evidence type="ECO:0000256" key="9">
    <source>
        <dbReference type="PROSITE-ProRule" id="PRU10133"/>
    </source>
</evidence>
<evidence type="ECO:0000256" key="6">
    <source>
        <dbReference type="ARBA" id="ARBA00022840"/>
    </source>
</evidence>
<dbReference type="PROSITE" id="PS50127">
    <property type="entry name" value="UBC_2"/>
    <property type="match status" value="1"/>
</dbReference>
<evidence type="ECO:0000256" key="4">
    <source>
        <dbReference type="ARBA" id="ARBA00022741"/>
    </source>
</evidence>
<feature type="domain" description="UBC core" evidence="10">
    <location>
        <begin position="4"/>
        <end position="151"/>
    </location>
</feature>
<dbReference type="InterPro" id="IPR016135">
    <property type="entry name" value="UBQ-conjugating_enzyme/RWD"/>
</dbReference>